<evidence type="ECO:0000313" key="1">
    <source>
        <dbReference type="EMBL" id="MDA1362093.1"/>
    </source>
</evidence>
<sequence>MRNLSLERRAEARAAGRETVRVETRARLVRAVLAFLDANGVRLTEEERERFAACTDDTLIESWLFKAPFVSSASELFGEE</sequence>
<proteinExistence type="predicted"/>
<reference evidence="1" key="1">
    <citation type="submission" date="2022-12" db="EMBL/GenBank/DDBJ databases">
        <title>Gycomyces niveus sp.nov.,a novel actinomycete isolated from soil in Shouguan.</title>
        <authorList>
            <person name="Yang X."/>
        </authorList>
    </citation>
    <scope>NUCLEOTIDE SEQUENCE</scope>
    <source>
        <strain evidence="1">NEAU-A15</strain>
    </source>
</reference>
<comment type="caution">
    <text evidence="1">The sequence shown here is derived from an EMBL/GenBank/DDBJ whole genome shotgun (WGS) entry which is preliminary data.</text>
</comment>
<gene>
    <name evidence="1" type="ORF">O1R50_20875</name>
</gene>
<keyword evidence="2" id="KW-1185">Reference proteome</keyword>
<protein>
    <submittedName>
        <fullName evidence="1">Uncharacterized protein</fullName>
    </submittedName>
</protein>
<evidence type="ECO:0000313" key="2">
    <source>
        <dbReference type="Proteomes" id="UP001146067"/>
    </source>
</evidence>
<name>A0A9X3PEK1_9ACTN</name>
<accession>A0A9X3PEK1</accession>
<dbReference type="EMBL" id="JAPZVP010000019">
    <property type="protein sequence ID" value="MDA1362093.1"/>
    <property type="molecule type" value="Genomic_DNA"/>
</dbReference>
<dbReference type="AlphaFoldDB" id="A0A9X3PEK1"/>
<organism evidence="1 2">
    <name type="scientific">Glycomyces luteolus</name>
    <dbReference type="NCBI Taxonomy" id="2670330"/>
    <lineage>
        <taxon>Bacteria</taxon>
        <taxon>Bacillati</taxon>
        <taxon>Actinomycetota</taxon>
        <taxon>Actinomycetes</taxon>
        <taxon>Glycomycetales</taxon>
        <taxon>Glycomycetaceae</taxon>
        <taxon>Glycomyces</taxon>
    </lineage>
</organism>
<dbReference type="Proteomes" id="UP001146067">
    <property type="component" value="Unassembled WGS sequence"/>
</dbReference>